<proteinExistence type="inferred from homology"/>
<dbReference type="Gene3D" id="3.30.160.430">
    <property type="match status" value="1"/>
</dbReference>
<dbReference type="CDD" id="cd11565">
    <property type="entry name" value="RWD_Spc24"/>
    <property type="match status" value="1"/>
</dbReference>
<evidence type="ECO:0000256" key="2">
    <source>
        <dbReference type="ARBA" id="ARBA00007804"/>
    </source>
</evidence>
<dbReference type="STRING" id="1664694.A0A0N1HGM9"/>
<dbReference type="GO" id="GO:0005634">
    <property type="term" value="C:nucleus"/>
    <property type="evidence" value="ECO:0007669"/>
    <property type="project" value="UniProtKB-SubCell"/>
</dbReference>
<keyword evidence="7 12" id="KW-0175">Coiled coil</keyword>
<keyword evidence="5 11" id="KW-0498">Mitosis</keyword>
<gene>
    <name evidence="13" type="ORF">AB675_11620</name>
</gene>
<dbReference type="OrthoDB" id="3344830at2759"/>
<accession>A0A0N1HGM9</accession>
<dbReference type="GeneID" id="28732365"/>
<keyword evidence="14" id="KW-1185">Reference proteome</keyword>
<dbReference type="Proteomes" id="UP000038010">
    <property type="component" value="Unassembled WGS sequence"/>
</dbReference>
<evidence type="ECO:0000256" key="1">
    <source>
        <dbReference type="ARBA" id="ARBA00004267"/>
    </source>
</evidence>
<organism evidence="13 14">
    <name type="scientific">Cyphellophora attinorum</name>
    <dbReference type="NCBI Taxonomy" id="1664694"/>
    <lineage>
        <taxon>Eukaryota</taxon>
        <taxon>Fungi</taxon>
        <taxon>Dikarya</taxon>
        <taxon>Ascomycota</taxon>
        <taxon>Pezizomycotina</taxon>
        <taxon>Eurotiomycetes</taxon>
        <taxon>Chaetothyriomycetidae</taxon>
        <taxon>Chaetothyriales</taxon>
        <taxon>Cyphellophoraceae</taxon>
        <taxon>Cyphellophora</taxon>
    </lineage>
</organism>
<keyword evidence="3 11" id="KW-0158">Chromosome</keyword>
<keyword evidence="9 11" id="KW-0131">Cell cycle</keyword>
<keyword evidence="8 11" id="KW-0539">Nucleus</keyword>
<evidence type="ECO:0000256" key="5">
    <source>
        <dbReference type="ARBA" id="ARBA00022776"/>
    </source>
</evidence>
<evidence type="ECO:0000256" key="4">
    <source>
        <dbReference type="ARBA" id="ARBA00022618"/>
    </source>
</evidence>
<dbReference type="PANTHER" id="PTHR22142">
    <property type="match status" value="1"/>
</dbReference>
<keyword evidence="6 11" id="KW-0995">Kinetochore</keyword>
<evidence type="ECO:0000256" key="6">
    <source>
        <dbReference type="ARBA" id="ARBA00022838"/>
    </source>
</evidence>
<evidence type="ECO:0000313" key="13">
    <source>
        <dbReference type="EMBL" id="KPI34627.1"/>
    </source>
</evidence>
<dbReference type="VEuPathDB" id="FungiDB:AB675_11620"/>
<dbReference type="GO" id="GO:0007059">
    <property type="term" value="P:chromosome segregation"/>
    <property type="evidence" value="ECO:0007669"/>
    <property type="project" value="TreeGrafter"/>
</dbReference>
<comment type="subcellular location">
    <subcellularLocation>
        <location evidence="1">Cytoplasm</location>
        <location evidence="1">Cytoskeleton</location>
        <location evidence="1">Microtubule organizing center</location>
    </subcellularLocation>
    <subcellularLocation>
        <location evidence="11">Nucleus</location>
    </subcellularLocation>
    <subcellularLocation>
        <location evidence="11">Chromosome</location>
        <location evidence="11">Centromere</location>
        <location evidence="11">Kinetochore</location>
    </subcellularLocation>
</comment>
<dbReference type="GO" id="GO:0008017">
    <property type="term" value="F:microtubule binding"/>
    <property type="evidence" value="ECO:0007669"/>
    <property type="project" value="TreeGrafter"/>
</dbReference>
<dbReference type="GO" id="GO:0005815">
    <property type="term" value="C:microtubule organizing center"/>
    <property type="evidence" value="ECO:0007669"/>
    <property type="project" value="UniProtKB-SubCell"/>
</dbReference>
<evidence type="ECO:0000313" key="14">
    <source>
        <dbReference type="Proteomes" id="UP000038010"/>
    </source>
</evidence>
<dbReference type="EMBL" id="LFJN01000054">
    <property type="protein sequence ID" value="KPI34627.1"/>
    <property type="molecule type" value="Genomic_DNA"/>
</dbReference>
<evidence type="ECO:0000256" key="11">
    <source>
        <dbReference type="RuleBase" id="RU368011"/>
    </source>
</evidence>
<dbReference type="GO" id="GO:0031262">
    <property type="term" value="C:Ndc80 complex"/>
    <property type="evidence" value="ECO:0007669"/>
    <property type="project" value="TreeGrafter"/>
</dbReference>
<comment type="function">
    <text evidence="11">Acts as a component of the essential kinetochore-associated NDC80 complex, which is required for chromosome segregation and spindle checkpoint activity.</text>
</comment>
<dbReference type="RefSeq" id="XP_017994590.1">
    <property type="nucleotide sequence ID" value="XM_018140484.1"/>
</dbReference>
<reference evidence="13 14" key="1">
    <citation type="submission" date="2015-06" db="EMBL/GenBank/DDBJ databases">
        <title>Draft genome of the ant-associated black yeast Phialophora attae CBS 131958.</title>
        <authorList>
            <person name="Moreno L.F."/>
            <person name="Stielow B.J."/>
            <person name="de Hoog S."/>
            <person name="Vicente V.A."/>
            <person name="Weiss V.A."/>
            <person name="de Vries M."/>
            <person name="Cruz L.M."/>
            <person name="Souza E.M."/>
        </authorList>
    </citation>
    <scope>NUCLEOTIDE SEQUENCE [LARGE SCALE GENOMIC DNA]</scope>
    <source>
        <strain evidence="13 14">CBS 131958</strain>
    </source>
</reference>
<dbReference type="SUPFAM" id="SSF143026">
    <property type="entry name" value="Kinetochore globular domain"/>
    <property type="match status" value="1"/>
</dbReference>
<dbReference type="AlphaFoldDB" id="A0A0N1HGM9"/>
<sequence length="198" mass="22723">MLYTEEKSHAELISHCVSNFNIHPDKLALNRIDESLSTIREMRSMRITSAADALRRLARQHAHLSTQHRDLTSSYSPNAHSAEILGLDDRKFRVAKQTNDLEVENERLEAELEHLRLRLGELEEQGVEGDERARRSREADDPTVLRLWLYRNLGITLDEGGGKATVGDSRKGDVHVVNIDPKFSRWFYADYFWGVVQG</sequence>
<evidence type="ECO:0000256" key="7">
    <source>
        <dbReference type="ARBA" id="ARBA00023054"/>
    </source>
</evidence>
<comment type="subunit">
    <text evidence="11">Component of the NDC80 complex.</text>
</comment>
<protein>
    <recommendedName>
        <fullName evidence="11">Kinetochore protein Spc24</fullName>
    </recommendedName>
</protein>
<evidence type="ECO:0000256" key="12">
    <source>
        <dbReference type="SAM" id="Coils"/>
    </source>
</evidence>
<comment type="similarity">
    <text evidence="2 11">Belongs to the SPC24 family.</text>
</comment>
<evidence type="ECO:0000256" key="10">
    <source>
        <dbReference type="ARBA" id="ARBA00023328"/>
    </source>
</evidence>
<dbReference type="InterPro" id="IPR013252">
    <property type="entry name" value="Ndc80_Spc24"/>
</dbReference>
<dbReference type="PANTHER" id="PTHR22142:SF2">
    <property type="entry name" value="KINETOCHORE PROTEIN SPC24"/>
    <property type="match status" value="1"/>
</dbReference>
<dbReference type="GO" id="GO:0051301">
    <property type="term" value="P:cell division"/>
    <property type="evidence" value="ECO:0007669"/>
    <property type="project" value="UniProtKB-UniRule"/>
</dbReference>
<dbReference type="InterPro" id="IPR038066">
    <property type="entry name" value="Spc24_Fungi_globular_sf"/>
</dbReference>
<evidence type="ECO:0000256" key="9">
    <source>
        <dbReference type="ARBA" id="ARBA00023306"/>
    </source>
</evidence>
<evidence type="ECO:0000256" key="8">
    <source>
        <dbReference type="ARBA" id="ARBA00023242"/>
    </source>
</evidence>
<evidence type="ECO:0000256" key="3">
    <source>
        <dbReference type="ARBA" id="ARBA00022454"/>
    </source>
</evidence>
<name>A0A0N1HGM9_9EURO</name>
<keyword evidence="4 11" id="KW-0132">Cell division</keyword>
<comment type="caution">
    <text evidence="13">The sequence shown here is derived from an EMBL/GenBank/DDBJ whole genome shotgun (WGS) entry which is preliminary data.</text>
</comment>
<keyword evidence="10 11" id="KW-0137">Centromere</keyword>
<feature type="coiled-coil region" evidence="12">
    <location>
        <begin position="91"/>
        <end position="125"/>
    </location>
</feature>
<dbReference type="Pfam" id="PF08286">
    <property type="entry name" value="Spc24"/>
    <property type="match status" value="1"/>
</dbReference>